<evidence type="ECO:0000313" key="8">
    <source>
        <dbReference type="Proteomes" id="UP000179157"/>
    </source>
</evidence>
<evidence type="ECO:0000256" key="5">
    <source>
        <dbReference type="ARBA" id="ARBA00023014"/>
    </source>
</evidence>
<dbReference type="PROSITE" id="PS00198">
    <property type="entry name" value="4FE4S_FER_1"/>
    <property type="match status" value="1"/>
</dbReference>
<comment type="caution">
    <text evidence="7">The sequence shown here is derived from an EMBL/GenBank/DDBJ whole genome shotgun (WGS) entry which is preliminary data.</text>
</comment>
<dbReference type="InterPro" id="IPR009051">
    <property type="entry name" value="Helical_ferredxn"/>
</dbReference>
<keyword evidence="2" id="KW-0479">Metal-binding</keyword>
<dbReference type="GO" id="GO:0016491">
    <property type="term" value="F:oxidoreductase activity"/>
    <property type="evidence" value="ECO:0007669"/>
    <property type="project" value="UniProtKB-KW"/>
</dbReference>
<protein>
    <recommendedName>
        <fullName evidence="6">4Fe-4S ferredoxin-type domain-containing protein</fullName>
    </recommendedName>
</protein>
<evidence type="ECO:0000259" key="6">
    <source>
        <dbReference type="PROSITE" id="PS51379"/>
    </source>
</evidence>
<keyword evidence="4" id="KW-0408">Iron</keyword>
<keyword evidence="3" id="KW-0560">Oxidoreductase</keyword>
<evidence type="ECO:0000256" key="4">
    <source>
        <dbReference type="ARBA" id="ARBA00023004"/>
    </source>
</evidence>
<dbReference type="PROSITE" id="PS51379">
    <property type="entry name" value="4FE4S_FER_2"/>
    <property type="match status" value="1"/>
</dbReference>
<evidence type="ECO:0000256" key="1">
    <source>
        <dbReference type="ARBA" id="ARBA00022485"/>
    </source>
</evidence>
<organism evidence="7 8">
    <name type="scientific">Fraserbacteria sp. (strain RBG_16_55_9)</name>
    <dbReference type="NCBI Taxonomy" id="1817864"/>
    <lineage>
        <taxon>Bacteria</taxon>
        <taxon>Candidatus Fraseribacteriota</taxon>
    </lineage>
</organism>
<proteinExistence type="predicted"/>
<evidence type="ECO:0000313" key="7">
    <source>
        <dbReference type="EMBL" id="OGF57143.1"/>
    </source>
</evidence>
<keyword evidence="1" id="KW-0004">4Fe-4S</keyword>
<dbReference type="Proteomes" id="UP000179157">
    <property type="component" value="Unassembled WGS sequence"/>
</dbReference>
<keyword evidence="5" id="KW-0411">Iron-sulfur</keyword>
<dbReference type="EMBL" id="MFGX01000018">
    <property type="protein sequence ID" value="OGF57143.1"/>
    <property type="molecule type" value="Genomic_DNA"/>
</dbReference>
<evidence type="ECO:0000256" key="3">
    <source>
        <dbReference type="ARBA" id="ARBA00023002"/>
    </source>
</evidence>
<dbReference type="PANTHER" id="PTHR43255:SF1">
    <property type="entry name" value="IRON-SULFUR-BINDING OXIDOREDUCTASE FADF-RELATED"/>
    <property type="match status" value="1"/>
</dbReference>
<dbReference type="InterPro" id="IPR017896">
    <property type="entry name" value="4Fe4S_Fe-S-bd"/>
</dbReference>
<feature type="domain" description="4Fe-4S ferredoxin-type" evidence="6">
    <location>
        <begin position="35"/>
        <end position="57"/>
    </location>
</feature>
<dbReference type="PANTHER" id="PTHR43255">
    <property type="entry name" value="IRON-SULFUR-BINDING OXIDOREDUCTASE FADF-RELATED-RELATED"/>
    <property type="match status" value="1"/>
</dbReference>
<dbReference type="InterPro" id="IPR051460">
    <property type="entry name" value="HdrC_iron-sulfur_subunit"/>
</dbReference>
<sequence length="217" mass="24896">MHEWQGQPRFRYEAELDLRFPEEVASMPGGRALFNCIQCGTCSGTCPLATYMDYSPRKIIAMTRAGFRDEVLHSFTIWLCASCYACAVECPRKIKITDFMSELKQRAIQEGVFPRRFPVAVLAREFYDSVRKWGRNSESRLVLRLYAKTNPLQLFRQIRLGFKLLRTGRFSLRVEAIEHPEELKKLLSAVESAKRDAFGLGSDHRTHQAAEVARGVT</sequence>
<dbReference type="GO" id="GO:0051539">
    <property type="term" value="F:4 iron, 4 sulfur cluster binding"/>
    <property type="evidence" value="ECO:0007669"/>
    <property type="project" value="UniProtKB-KW"/>
</dbReference>
<dbReference type="AlphaFoldDB" id="A0A1F5V146"/>
<dbReference type="STRING" id="1817864.A2Z21_09885"/>
<evidence type="ECO:0000256" key="2">
    <source>
        <dbReference type="ARBA" id="ARBA00022723"/>
    </source>
</evidence>
<dbReference type="GO" id="GO:0005886">
    <property type="term" value="C:plasma membrane"/>
    <property type="evidence" value="ECO:0007669"/>
    <property type="project" value="TreeGrafter"/>
</dbReference>
<dbReference type="Gene3D" id="1.10.1060.10">
    <property type="entry name" value="Alpha-helical ferredoxin"/>
    <property type="match status" value="1"/>
</dbReference>
<accession>A0A1F5V146</accession>
<reference evidence="7 8" key="1">
    <citation type="journal article" date="2016" name="Nat. Commun.">
        <title>Thousands of microbial genomes shed light on interconnected biogeochemical processes in an aquifer system.</title>
        <authorList>
            <person name="Anantharaman K."/>
            <person name="Brown C.T."/>
            <person name="Hug L.A."/>
            <person name="Sharon I."/>
            <person name="Castelle C.J."/>
            <person name="Probst A.J."/>
            <person name="Thomas B.C."/>
            <person name="Singh A."/>
            <person name="Wilkins M.J."/>
            <person name="Karaoz U."/>
            <person name="Brodie E.L."/>
            <person name="Williams K.H."/>
            <person name="Hubbard S.S."/>
            <person name="Banfield J.F."/>
        </authorList>
    </citation>
    <scope>NUCLEOTIDE SEQUENCE [LARGE SCALE GENOMIC DNA]</scope>
    <source>
        <strain evidence="8">RBG_16_55_9</strain>
    </source>
</reference>
<name>A0A1F5V146_FRAXR</name>
<dbReference type="GO" id="GO:0046872">
    <property type="term" value="F:metal ion binding"/>
    <property type="evidence" value="ECO:0007669"/>
    <property type="project" value="UniProtKB-KW"/>
</dbReference>
<dbReference type="Pfam" id="PF13183">
    <property type="entry name" value="Fer4_8"/>
    <property type="match status" value="1"/>
</dbReference>
<dbReference type="SUPFAM" id="SSF46548">
    <property type="entry name" value="alpha-helical ferredoxin"/>
    <property type="match status" value="1"/>
</dbReference>
<dbReference type="InterPro" id="IPR017900">
    <property type="entry name" value="4Fe4S_Fe_S_CS"/>
</dbReference>
<gene>
    <name evidence="7" type="ORF">A2Z21_09885</name>
</gene>